<dbReference type="GO" id="GO:0006139">
    <property type="term" value="P:nucleobase-containing compound metabolic process"/>
    <property type="evidence" value="ECO:0007669"/>
    <property type="project" value="InterPro"/>
</dbReference>
<dbReference type="InterPro" id="IPR041605">
    <property type="entry name" value="Exo_C"/>
</dbReference>
<dbReference type="InterPro" id="IPR044876">
    <property type="entry name" value="HRDC_dom_sf"/>
</dbReference>
<dbReference type="Pfam" id="PF18305">
    <property type="entry name" value="DNA_pol_A_exoN"/>
    <property type="match status" value="1"/>
</dbReference>
<evidence type="ECO:0000313" key="3">
    <source>
        <dbReference type="Proteomes" id="UP001139502"/>
    </source>
</evidence>
<dbReference type="InterPro" id="IPR036397">
    <property type="entry name" value="RNaseH_sf"/>
</dbReference>
<dbReference type="PANTHER" id="PTHR47649">
    <property type="entry name" value="RIBONUCLEASE D"/>
    <property type="match status" value="1"/>
</dbReference>
<dbReference type="GO" id="GO:0003676">
    <property type="term" value="F:nucleic acid binding"/>
    <property type="evidence" value="ECO:0007669"/>
    <property type="project" value="InterPro"/>
</dbReference>
<reference evidence="2" key="1">
    <citation type="submission" date="2022-06" db="EMBL/GenBank/DDBJ databases">
        <title>Rothia sp. isolated from sandalwood seedling.</title>
        <authorList>
            <person name="Tuikhar N."/>
            <person name="Kirdat K."/>
            <person name="Thorat V."/>
            <person name="Swetha P."/>
            <person name="Padma S."/>
            <person name="Sundararaj R."/>
            <person name="Yadav A."/>
        </authorList>
    </citation>
    <scope>NUCLEOTIDE SEQUENCE</scope>
    <source>
        <strain evidence="2">AR01</strain>
    </source>
</reference>
<gene>
    <name evidence="2" type="ORF">NBM05_06795</name>
</gene>
<dbReference type="SMART" id="SM00341">
    <property type="entry name" value="HRDC"/>
    <property type="match status" value="1"/>
</dbReference>
<feature type="domain" description="HRDC" evidence="1">
    <location>
        <begin position="253"/>
        <end position="333"/>
    </location>
</feature>
<accession>A0A9X2HK22</accession>
<dbReference type="CDD" id="cd06142">
    <property type="entry name" value="RNaseD_exo"/>
    <property type="match status" value="1"/>
</dbReference>
<dbReference type="InterPro" id="IPR010997">
    <property type="entry name" value="HRDC-like_sf"/>
</dbReference>
<dbReference type="AlphaFoldDB" id="A0A9X2HK22"/>
<dbReference type="RefSeq" id="WP_254166074.1">
    <property type="nucleotide sequence ID" value="NZ_JANAFB010000013.1"/>
</dbReference>
<comment type="caution">
    <text evidence="2">The sequence shown here is derived from an EMBL/GenBank/DDBJ whole genome shotgun (WGS) entry which is preliminary data.</text>
</comment>
<organism evidence="2 3">
    <name type="scientific">Rothia santali</name>
    <dbReference type="NCBI Taxonomy" id="2949643"/>
    <lineage>
        <taxon>Bacteria</taxon>
        <taxon>Bacillati</taxon>
        <taxon>Actinomycetota</taxon>
        <taxon>Actinomycetes</taxon>
        <taxon>Micrococcales</taxon>
        <taxon>Micrococcaceae</taxon>
        <taxon>Rothia</taxon>
    </lineage>
</organism>
<evidence type="ECO:0000313" key="2">
    <source>
        <dbReference type="EMBL" id="MCP3425728.1"/>
    </source>
</evidence>
<evidence type="ECO:0000259" key="1">
    <source>
        <dbReference type="PROSITE" id="PS50967"/>
    </source>
</evidence>
<dbReference type="GO" id="GO:0000166">
    <property type="term" value="F:nucleotide binding"/>
    <property type="evidence" value="ECO:0007669"/>
    <property type="project" value="InterPro"/>
</dbReference>
<dbReference type="SUPFAM" id="SSF53098">
    <property type="entry name" value="Ribonuclease H-like"/>
    <property type="match status" value="1"/>
</dbReference>
<dbReference type="Gene3D" id="1.10.150.80">
    <property type="entry name" value="HRDC domain"/>
    <property type="match status" value="2"/>
</dbReference>
<dbReference type="InterPro" id="IPR012337">
    <property type="entry name" value="RNaseH-like_sf"/>
</dbReference>
<proteinExistence type="predicted"/>
<dbReference type="GO" id="GO:0008408">
    <property type="term" value="F:3'-5' exonuclease activity"/>
    <property type="evidence" value="ECO:0007669"/>
    <property type="project" value="InterPro"/>
</dbReference>
<dbReference type="Pfam" id="PF00570">
    <property type="entry name" value="HRDC"/>
    <property type="match status" value="1"/>
</dbReference>
<dbReference type="EMBL" id="JANAFB010000013">
    <property type="protein sequence ID" value="MCP3425728.1"/>
    <property type="molecule type" value="Genomic_DNA"/>
</dbReference>
<dbReference type="PROSITE" id="PS50967">
    <property type="entry name" value="HRDC"/>
    <property type="match status" value="1"/>
</dbReference>
<dbReference type="Gene3D" id="3.30.420.10">
    <property type="entry name" value="Ribonuclease H-like superfamily/Ribonuclease H"/>
    <property type="match status" value="1"/>
</dbReference>
<dbReference type="InterPro" id="IPR051086">
    <property type="entry name" value="RNase_D-like"/>
</dbReference>
<dbReference type="Proteomes" id="UP001139502">
    <property type="component" value="Unassembled WGS sequence"/>
</dbReference>
<sequence>MTEDRQLAAADPLAYGENSLTSAEELGLDPDLSIPEVVRLDAPFAGIPEVVDTPRGLDRAAEILGSHEGPAAIDTERASGIRYGQRPFLVQIKRGDSPILLVDPEAFEDLGPLDDALADAEWIVHASTQDLPSLRQTGMRPRSLFDTELAGRLAGLARVSLGAMTEEILGYRLAKEHSAADWSQRPLPRPWLNYAALDVELLRDLRDAIAEMLEGQGKLAWAEEEFEALCSAPDPAQDPERWRKTKGLRALRSPQQLTALRNLWWERDNLAQAKDIAPKRLLGDAALVAAARALPRSVPALQRIPGFHTKLIKRESVRWTRAVQEALADPDPAPVHLPSTGPPPVKAWAAKRPDAARALAAAREELLVRAERLEVPQENLLTPDHLRRLCWEHAGAGAEEIEETLRELGAREWQIRNTVPLLVPAMAGRTSSDTAGTD</sequence>
<dbReference type="PANTHER" id="PTHR47649:SF1">
    <property type="entry name" value="RIBONUCLEASE D"/>
    <property type="match status" value="1"/>
</dbReference>
<dbReference type="Pfam" id="PF01612">
    <property type="entry name" value="DNA_pol_A_exo1"/>
    <property type="match status" value="1"/>
</dbReference>
<name>A0A9X2HK22_9MICC</name>
<dbReference type="InterPro" id="IPR002121">
    <property type="entry name" value="HRDC_dom"/>
</dbReference>
<dbReference type="InterPro" id="IPR002562">
    <property type="entry name" value="3'-5'_exonuclease_dom"/>
</dbReference>
<dbReference type="SUPFAM" id="SSF47819">
    <property type="entry name" value="HRDC-like"/>
    <property type="match status" value="1"/>
</dbReference>
<protein>
    <submittedName>
        <fullName evidence="2">HRDC domain-containing protein</fullName>
    </submittedName>
</protein>
<dbReference type="SMART" id="SM00474">
    <property type="entry name" value="35EXOc"/>
    <property type="match status" value="1"/>
</dbReference>
<keyword evidence="3" id="KW-1185">Reference proteome</keyword>